<feature type="domain" description="Beta-lactamase-related" evidence="2">
    <location>
        <begin position="53"/>
        <end position="305"/>
    </location>
</feature>
<dbReference type="RefSeq" id="WP_135942932.1">
    <property type="nucleotide sequence ID" value="NZ_BMEI01000001.1"/>
</dbReference>
<dbReference type="OrthoDB" id="9814204at2"/>
<dbReference type="InterPro" id="IPR050789">
    <property type="entry name" value="Diverse_Enzym_Activities"/>
</dbReference>
<keyword evidence="4" id="KW-1185">Reference proteome</keyword>
<organism evidence="3 4">
    <name type="scientific">Marinicauda pacifica</name>
    <dbReference type="NCBI Taxonomy" id="1133559"/>
    <lineage>
        <taxon>Bacteria</taxon>
        <taxon>Pseudomonadati</taxon>
        <taxon>Pseudomonadota</taxon>
        <taxon>Alphaproteobacteria</taxon>
        <taxon>Maricaulales</taxon>
        <taxon>Maricaulaceae</taxon>
        <taxon>Marinicauda</taxon>
    </lineage>
</organism>
<protein>
    <submittedName>
        <fullName evidence="3">Class C beta-lactamase-related serine hydrolase</fullName>
    </submittedName>
</protein>
<evidence type="ECO:0000313" key="3">
    <source>
        <dbReference type="EMBL" id="TGY93738.1"/>
    </source>
</evidence>
<dbReference type="PROSITE" id="PS51257">
    <property type="entry name" value="PROKAR_LIPOPROTEIN"/>
    <property type="match status" value="1"/>
</dbReference>
<reference evidence="3 4" key="1">
    <citation type="journal article" date="2013" name="Int. J. Syst. Evol. Microbiol.">
        <title>Marinicauda pacifica gen. nov., sp. nov., a prosthecate alphaproteobacterium of the family Hyphomonadaceae isolated from deep seawater.</title>
        <authorList>
            <person name="Zhang X.Y."/>
            <person name="Li G.W."/>
            <person name="Wang C.S."/>
            <person name="Zhang Y.J."/>
            <person name="Xu X.W."/>
            <person name="Li H."/>
            <person name="Liu A."/>
            <person name="Liu C."/>
            <person name="Xie B.B."/>
            <person name="Qin Q.L."/>
            <person name="Xu Z."/>
            <person name="Chen X.L."/>
            <person name="Zhou B.C."/>
            <person name="Zhang Y.Z."/>
        </authorList>
    </citation>
    <scope>NUCLEOTIDE SEQUENCE [LARGE SCALE GENOMIC DNA]</scope>
    <source>
        <strain evidence="3 4">P-1 km-3</strain>
    </source>
</reference>
<dbReference type="InterPro" id="IPR012338">
    <property type="entry name" value="Beta-lactam/transpept-like"/>
</dbReference>
<dbReference type="PANTHER" id="PTHR43283">
    <property type="entry name" value="BETA-LACTAMASE-RELATED"/>
    <property type="match status" value="1"/>
</dbReference>
<dbReference type="InterPro" id="IPR001466">
    <property type="entry name" value="Beta-lactam-related"/>
</dbReference>
<dbReference type="AlphaFoldDB" id="A0A4S2HDA5"/>
<dbReference type="GO" id="GO:0016787">
    <property type="term" value="F:hydrolase activity"/>
    <property type="evidence" value="ECO:0007669"/>
    <property type="project" value="UniProtKB-KW"/>
</dbReference>
<dbReference type="SUPFAM" id="SSF56601">
    <property type="entry name" value="beta-lactamase/transpeptidase-like"/>
    <property type="match status" value="1"/>
</dbReference>
<feature type="region of interest" description="Disordered" evidence="1">
    <location>
        <begin position="316"/>
        <end position="338"/>
    </location>
</feature>
<accession>A0A4S2HDA5</accession>
<dbReference type="Proteomes" id="UP000305451">
    <property type="component" value="Unassembled WGS sequence"/>
</dbReference>
<dbReference type="Gene3D" id="3.40.710.10">
    <property type="entry name" value="DD-peptidase/beta-lactamase superfamily"/>
    <property type="match status" value="1"/>
</dbReference>
<evidence type="ECO:0000259" key="2">
    <source>
        <dbReference type="Pfam" id="PF00144"/>
    </source>
</evidence>
<sequence length="338" mass="36883">MTGTRHSTRAAAIAGLIALIAIGGCSRTDPDGLAFLERAGDYESEAVVSAVGDRDEMRVDAMIIVRDGQLLYREGQVAAKINTHSVRKSLIAILYGIAIERGLISLDQTLEEIGFDDTGSPLTETERQATIRDLMTARSGIYIEASGQNWDRPQRYSAQPGEEFFYNNWGFNALGEILEQQTGQPLGALIDEWLGTPLDLQHFSPADVDYDSVEGSSMRQYVIYMSADDLMRIGLLVANGGEFQGERIVSQDWITEMTAMHSSAETDPPEMFNNGFFDGYGYLWWGKQQAGSMLIAADGWGGQILYPGEVEAAGRAAKRTHQGRPPARAAGKDCEGGP</sequence>
<dbReference type="PANTHER" id="PTHR43283:SF7">
    <property type="entry name" value="BETA-LACTAMASE-RELATED DOMAIN-CONTAINING PROTEIN"/>
    <property type="match status" value="1"/>
</dbReference>
<proteinExistence type="predicted"/>
<dbReference type="EMBL" id="SRXV01000001">
    <property type="protein sequence ID" value="TGY93738.1"/>
    <property type="molecule type" value="Genomic_DNA"/>
</dbReference>
<evidence type="ECO:0000256" key="1">
    <source>
        <dbReference type="SAM" id="MobiDB-lite"/>
    </source>
</evidence>
<evidence type="ECO:0000313" key="4">
    <source>
        <dbReference type="Proteomes" id="UP000305451"/>
    </source>
</evidence>
<comment type="caution">
    <text evidence="3">The sequence shown here is derived from an EMBL/GenBank/DDBJ whole genome shotgun (WGS) entry which is preliminary data.</text>
</comment>
<gene>
    <name evidence="3" type="ORF">E5162_00115</name>
</gene>
<keyword evidence="3" id="KW-0378">Hydrolase</keyword>
<dbReference type="Pfam" id="PF00144">
    <property type="entry name" value="Beta-lactamase"/>
    <property type="match status" value="1"/>
</dbReference>
<name>A0A4S2HDA5_9PROT</name>